<evidence type="ECO:0008006" key="3">
    <source>
        <dbReference type="Google" id="ProtNLM"/>
    </source>
</evidence>
<reference evidence="2" key="1">
    <citation type="submission" date="2016-11" db="EMBL/GenBank/DDBJ databases">
        <authorList>
            <person name="Varghese N."/>
            <person name="Submissions S."/>
        </authorList>
    </citation>
    <scope>NUCLEOTIDE SEQUENCE [LARGE SCALE GENOMIC DNA]</scope>
    <source>
        <strain evidence="2">DSM 21120</strain>
    </source>
</reference>
<dbReference type="STRING" id="1120995.SAMN02745245_00517"/>
<evidence type="ECO:0000313" key="2">
    <source>
        <dbReference type="Proteomes" id="UP000184032"/>
    </source>
</evidence>
<keyword evidence="2" id="KW-1185">Reference proteome</keyword>
<accession>A0A1M5Q6F9</accession>
<dbReference type="Proteomes" id="UP000184032">
    <property type="component" value="Unassembled WGS sequence"/>
</dbReference>
<name>A0A1M5Q6F9_9FIRM</name>
<dbReference type="RefSeq" id="WP_073183470.1">
    <property type="nucleotide sequence ID" value="NZ_FQXI01000002.1"/>
</dbReference>
<gene>
    <name evidence="1" type="ORF">SAMN02745245_00517</name>
</gene>
<evidence type="ECO:0000313" key="1">
    <source>
        <dbReference type="EMBL" id="SHH09490.1"/>
    </source>
</evidence>
<protein>
    <recommendedName>
        <fullName evidence="3">Lipoprotein</fullName>
    </recommendedName>
</protein>
<dbReference type="PROSITE" id="PS51257">
    <property type="entry name" value="PROKAR_LIPOPROTEIN"/>
    <property type="match status" value="1"/>
</dbReference>
<dbReference type="AlphaFoldDB" id="A0A1M5Q6F9"/>
<sequence length="377" mass="43023">MRKIIALTLSLLLTGCINNPINSSSSNKVDNEIKNTITKYLSLNTYTGENIKFDENDTKTFNGETYARILGNDFNSPEDYNKMINNAFTKESAKDYLLEKPNTSNGILYTDKSGVYINKKVMEQPLQFTPDLNTLDVVTEKDDVLIVSYDNFYKPTKETYPLYVTLVKENDKYLIDNYKITNCKLAGKEHSKIIREHYNIPDDKSTFIGLISQYKDKHFAFVVYTVKGKDLYLEQACDFDVDKNTIAPLTIEGQRKIYGAREELSETNPKVLNNIFEKLSPDSKLETLIASVPKDASPLFEKYIEFEELFPSEENNAVLNKYIVVPKYFTSFSLSAADGPTVIWSDSPFLGIKGSFKLKENINYETLLNFFAENLGD</sequence>
<proteinExistence type="predicted"/>
<organism evidence="1 2">
    <name type="scientific">Anaerosphaera aminiphila DSM 21120</name>
    <dbReference type="NCBI Taxonomy" id="1120995"/>
    <lineage>
        <taxon>Bacteria</taxon>
        <taxon>Bacillati</taxon>
        <taxon>Bacillota</taxon>
        <taxon>Tissierellia</taxon>
        <taxon>Tissierellales</taxon>
        <taxon>Peptoniphilaceae</taxon>
        <taxon>Anaerosphaera</taxon>
    </lineage>
</organism>
<dbReference type="EMBL" id="FQXI01000002">
    <property type="protein sequence ID" value="SHH09490.1"/>
    <property type="molecule type" value="Genomic_DNA"/>
</dbReference>